<dbReference type="PROSITE" id="PS51767">
    <property type="entry name" value="PEPTIDASE_A1"/>
    <property type="match status" value="1"/>
</dbReference>
<dbReference type="InterPro" id="IPR034164">
    <property type="entry name" value="Pepsin-like_dom"/>
</dbReference>
<keyword evidence="4" id="KW-0378">Hydrolase</keyword>
<feature type="domain" description="Peptidase A1" evidence="6">
    <location>
        <begin position="81"/>
        <end position="397"/>
    </location>
</feature>
<dbReference type="Gene3D" id="2.40.70.10">
    <property type="entry name" value="Acid Proteases"/>
    <property type="match status" value="2"/>
</dbReference>
<feature type="region of interest" description="Disordered" evidence="5">
    <location>
        <begin position="51"/>
        <end position="72"/>
    </location>
</feature>
<comment type="similarity">
    <text evidence="1 4">Belongs to the peptidase A1 family.</text>
</comment>
<dbReference type="InterPro" id="IPR001969">
    <property type="entry name" value="Aspartic_peptidase_AS"/>
</dbReference>
<comment type="caution">
    <text evidence="7">The sequence shown here is derived from an EMBL/GenBank/DDBJ whole genome shotgun (WGS) entry which is preliminary data.</text>
</comment>
<sequence length="407" mass="44244">MSTTVSFKTTLSPMSNGADLMPTSGNHMKHIVSRDRARAQKLMQSVQPHGPLEFRKKHGHEAPPSPADKDSVDVTDSAVTYVMPVAIGEPATTYNLLIDTGSSNTWIGASKEYKPTKPSHNERKQVSVTYGSGSFMGTEYTDCVALSDNLVIKEQSIGIAEKTQGFGNDGIDGILGIGPVDLTHGTVKGLECVPTVTNNLLKQKTIETESIGIFYAPTTGENLANGEMTFGGVDTSKTTTEIRYVPITKTSPACKYWGVDQTIKYDGQRILNNCAGIVDTGTTLVMLASDCFDKYMKMTGAIMDNTTGLLTVTEEQFKNMKAMMFCFGDMCCELTPNAQIWPRAMNTMLGGQADKIYLVFADMGQPSGTGLDFINGFTFLQRFYSVYDTSNSQVGFAETKFTKAMTN</sequence>
<feature type="active site" evidence="3">
    <location>
        <position position="99"/>
    </location>
</feature>
<evidence type="ECO:0000313" key="8">
    <source>
        <dbReference type="Proteomes" id="UP001383192"/>
    </source>
</evidence>
<evidence type="ECO:0000259" key="6">
    <source>
        <dbReference type="PROSITE" id="PS51767"/>
    </source>
</evidence>
<dbReference type="InterPro" id="IPR021109">
    <property type="entry name" value="Peptidase_aspartic_dom_sf"/>
</dbReference>
<evidence type="ECO:0000256" key="1">
    <source>
        <dbReference type="ARBA" id="ARBA00007447"/>
    </source>
</evidence>
<organism evidence="7 8">
    <name type="scientific">Paramarasmius palmivorus</name>
    <dbReference type="NCBI Taxonomy" id="297713"/>
    <lineage>
        <taxon>Eukaryota</taxon>
        <taxon>Fungi</taxon>
        <taxon>Dikarya</taxon>
        <taxon>Basidiomycota</taxon>
        <taxon>Agaricomycotina</taxon>
        <taxon>Agaricomycetes</taxon>
        <taxon>Agaricomycetidae</taxon>
        <taxon>Agaricales</taxon>
        <taxon>Marasmiineae</taxon>
        <taxon>Marasmiaceae</taxon>
        <taxon>Paramarasmius</taxon>
    </lineage>
</organism>
<dbReference type="Pfam" id="PF00026">
    <property type="entry name" value="Asp"/>
    <property type="match status" value="1"/>
</dbReference>
<dbReference type="PANTHER" id="PTHR47966">
    <property type="entry name" value="BETA-SITE APP-CLEAVING ENZYME, ISOFORM A-RELATED"/>
    <property type="match status" value="1"/>
</dbReference>
<dbReference type="InterPro" id="IPR001461">
    <property type="entry name" value="Aspartic_peptidase_A1"/>
</dbReference>
<proteinExistence type="inferred from homology"/>
<evidence type="ECO:0000313" key="7">
    <source>
        <dbReference type="EMBL" id="KAK7028832.1"/>
    </source>
</evidence>
<dbReference type="EMBL" id="JAYKXP010000088">
    <property type="protein sequence ID" value="KAK7028832.1"/>
    <property type="molecule type" value="Genomic_DNA"/>
</dbReference>
<reference evidence="7 8" key="1">
    <citation type="submission" date="2024-01" db="EMBL/GenBank/DDBJ databases">
        <title>A draft genome for a cacao thread blight-causing isolate of Paramarasmius palmivorus.</title>
        <authorList>
            <person name="Baruah I.K."/>
            <person name="Bukari Y."/>
            <person name="Amoako-Attah I."/>
            <person name="Meinhardt L.W."/>
            <person name="Bailey B.A."/>
            <person name="Cohen S.P."/>
        </authorList>
    </citation>
    <scope>NUCLEOTIDE SEQUENCE [LARGE SCALE GENOMIC DNA]</scope>
    <source>
        <strain evidence="7 8">GH-12</strain>
    </source>
</reference>
<evidence type="ECO:0000256" key="5">
    <source>
        <dbReference type="SAM" id="MobiDB-lite"/>
    </source>
</evidence>
<feature type="active site" evidence="3">
    <location>
        <position position="279"/>
    </location>
</feature>
<evidence type="ECO:0000256" key="3">
    <source>
        <dbReference type="PIRSR" id="PIRSR601461-1"/>
    </source>
</evidence>
<protein>
    <recommendedName>
        <fullName evidence="6">Peptidase A1 domain-containing protein</fullName>
    </recommendedName>
</protein>
<evidence type="ECO:0000256" key="2">
    <source>
        <dbReference type="ARBA" id="ARBA00022750"/>
    </source>
</evidence>
<evidence type="ECO:0000256" key="4">
    <source>
        <dbReference type="RuleBase" id="RU000454"/>
    </source>
</evidence>
<dbReference type="SUPFAM" id="SSF50630">
    <property type="entry name" value="Acid proteases"/>
    <property type="match status" value="1"/>
</dbReference>
<dbReference type="GO" id="GO:0006508">
    <property type="term" value="P:proteolysis"/>
    <property type="evidence" value="ECO:0007669"/>
    <property type="project" value="UniProtKB-KW"/>
</dbReference>
<dbReference type="CDD" id="cd05471">
    <property type="entry name" value="pepsin_like"/>
    <property type="match status" value="1"/>
</dbReference>
<dbReference type="AlphaFoldDB" id="A0AAW0BRK6"/>
<dbReference type="GO" id="GO:0004190">
    <property type="term" value="F:aspartic-type endopeptidase activity"/>
    <property type="evidence" value="ECO:0007669"/>
    <property type="project" value="UniProtKB-KW"/>
</dbReference>
<dbReference type="InterPro" id="IPR033121">
    <property type="entry name" value="PEPTIDASE_A1"/>
</dbReference>
<accession>A0AAW0BRK6</accession>
<keyword evidence="2 4" id="KW-0064">Aspartyl protease</keyword>
<feature type="region of interest" description="Disordered" evidence="5">
    <location>
        <begin position="1"/>
        <end position="26"/>
    </location>
</feature>
<gene>
    <name evidence="7" type="ORF">VNI00_014845</name>
</gene>
<dbReference type="PANTHER" id="PTHR47966:SF51">
    <property type="entry name" value="BETA-SITE APP-CLEAVING ENZYME, ISOFORM A-RELATED"/>
    <property type="match status" value="1"/>
</dbReference>
<name>A0AAW0BRK6_9AGAR</name>
<feature type="compositionally biased region" description="Polar residues" evidence="5">
    <location>
        <begin position="1"/>
        <end position="15"/>
    </location>
</feature>
<dbReference type="Proteomes" id="UP001383192">
    <property type="component" value="Unassembled WGS sequence"/>
</dbReference>
<dbReference type="PRINTS" id="PR00792">
    <property type="entry name" value="PEPSIN"/>
</dbReference>
<dbReference type="PROSITE" id="PS00141">
    <property type="entry name" value="ASP_PROTEASE"/>
    <property type="match status" value="2"/>
</dbReference>
<keyword evidence="8" id="KW-1185">Reference proteome</keyword>
<keyword evidence="4" id="KW-0645">Protease</keyword>